<evidence type="ECO:0000313" key="1">
    <source>
        <dbReference type="EMBL" id="MPN47530.1"/>
    </source>
</evidence>
<reference evidence="1" key="1">
    <citation type="submission" date="2019-08" db="EMBL/GenBank/DDBJ databases">
        <authorList>
            <person name="Kucharzyk K."/>
            <person name="Murdoch R.W."/>
            <person name="Higgins S."/>
            <person name="Loffler F."/>
        </authorList>
    </citation>
    <scope>NUCLEOTIDE SEQUENCE</scope>
</reference>
<organism evidence="1">
    <name type="scientific">bioreactor metagenome</name>
    <dbReference type="NCBI Taxonomy" id="1076179"/>
    <lineage>
        <taxon>unclassified sequences</taxon>
        <taxon>metagenomes</taxon>
        <taxon>ecological metagenomes</taxon>
    </lineage>
</organism>
<proteinExistence type="predicted"/>
<sequence length="59" mass="6660">MFSSLKSAQSIAVTNLKKLVDYTGLKNVIHSITDKNWRATGNAYNPTYQDLLNGKWTNQ</sequence>
<comment type="caution">
    <text evidence="1">The sequence shown here is derived from an EMBL/GenBank/DDBJ whole genome shotgun (WGS) entry which is preliminary data.</text>
</comment>
<gene>
    <name evidence="1" type="ORF">SDC9_195133</name>
</gene>
<dbReference type="AlphaFoldDB" id="A0A645I8U7"/>
<dbReference type="EMBL" id="VSSQ01109105">
    <property type="protein sequence ID" value="MPN47530.1"/>
    <property type="molecule type" value="Genomic_DNA"/>
</dbReference>
<accession>A0A645I8U7</accession>
<name>A0A645I8U7_9ZZZZ</name>
<protein>
    <submittedName>
        <fullName evidence="1">Uncharacterized protein</fullName>
    </submittedName>
</protein>